<sequence>MSLTVKAYFQKKPDDSLEIRRFTIPVDASSSYDYIFKKVSEVFPNFSRGNFILCWRDPEHELVAFSSDEELLEALGYVENGILKIFVKEKKTEGNSTDEGPESPGELHPHVICDGCNGAVYGIRYKCCVCADYDLCSTCEGKGLHTEHDMLRITSPRSQQKFPFVPPPHFRRWMRRFMNRWHSNHPEGCGFATESPETSEENMDTEKPTGAPTEKQGETTTGTEEEATQDEGKEEETTAEEEYLKKWGDNITEMMDNFGINVTFETDHDGKRKYYPGRCGRRGGRGRHGHGYHGPHGHHGPEGPHGSFGYPPFPGVFGAPGFPFAGPHGFPGPHGPPPPPPGCPGFDGFPGTNVRRGRGCKGKGKQGCPAFSGTGHRLNAESSGEPKDQNQTPSEENKQTANENQQTKEKTSGDSSPERDTEWMVLDQNGSVIPPTSDLSNQTSITIIGGSAPVVPPTPAATTTTAASAPAPKPTQMPRHPDPRIAESVDQMLSMGFDNESGWLTHLLEAKGGDISQALDSIRPDRRAAGAPHGGHMA</sequence>
<dbReference type="SUPFAM" id="SSF57850">
    <property type="entry name" value="RING/U-box"/>
    <property type="match status" value="1"/>
</dbReference>
<evidence type="ECO:0000256" key="4">
    <source>
        <dbReference type="ARBA" id="ARBA00022723"/>
    </source>
</evidence>
<evidence type="ECO:0000256" key="5">
    <source>
        <dbReference type="ARBA" id="ARBA00022737"/>
    </source>
</evidence>
<dbReference type="GO" id="GO:0016235">
    <property type="term" value="C:aggresome"/>
    <property type="evidence" value="ECO:0007669"/>
    <property type="project" value="TreeGrafter"/>
</dbReference>
<dbReference type="GO" id="GO:0035973">
    <property type="term" value="P:aggrephagy"/>
    <property type="evidence" value="ECO:0007669"/>
    <property type="project" value="TreeGrafter"/>
</dbReference>
<dbReference type="SMART" id="SM00291">
    <property type="entry name" value="ZnF_ZZ"/>
    <property type="match status" value="1"/>
</dbReference>
<feature type="domain" description="ZZ-type" evidence="17">
    <location>
        <begin position="108"/>
        <end position="158"/>
    </location>
</feature>
<comment type="caution">
    <text evidence="19">The sequence shown here is derived from an EMBL/GenBank/DDBJ whole genome shotgun (WGS) entry which is preliminary data.</text>
</comment>
<dbReference type="CDD" id="cd14320">
    <property type="entry name" value="UBA_SQSTM"/>
    <property type="match status" value="1"/>
</dbReference>
<reference evidence="19 20" key="1">
    <citation type="submission" date="2024-01" db="EMBL/GenBank/DDBJ databases">
        <title>The genome of the rayed Mediterranean limpet Patella caerulea (Linnaeus, 1758).</title>
        <authorList>
            <person name="Anh-Thu Weber A."/>
            <person name="Halstead-Nussloch G."/>
        </authorList>
    </citation>
    <scope>NUCLEOTIDE SEQUENCE [LARGE SCALE GENOMIC DNA]</scope>
    <source>
        <strain evidence="19">AATW-2023a</strain>
        <tissue evidence="19">Whole specimen</tissue>
    </source>
</reference>
<dbReference type="SUPFAM" id="SSF54277">
    <property type="entry name" value="CAD &amp; PB1 domains"/>
    <property type="match status" value="1"/>
</dbReference>
<feature type="region of interest" description="Disordered" evidence="15">
    <location>
        <begin position="324"/>
        <end position="419"/>
    </location>
</feature>
<dbReference type="InterPro" id="IPR043145">
    <property type="entry name" value="Znf_ZZ_sf"/>
</dbReference>
<evidence type="ECO:0000313" key="19">
    <source>
        <dbReference type="EMBL" id="KAK6172613.1"/>
    </source>
</evidence>
<keyword evidence="6 14" id="KW-0863">Zinc-finger</keyword>
<evidence type="ECO:0000256" key="6">
    <source>
        <dbReference type="ARBA" id="ARBA00022771"/>
    </source>
</evidence>
<evidence type="ECO:0000256" key="2">
    <source>
        <dbReference type="ARBA" id="ARBA00004496"/>
    </source>
</evidence>
<comment type="function">
    <text evidence="10">Required for selective autophagy activation by ubiquitinated proteins. Implicated in sigma rhabdovirus multiplication and necessary for male fertility. Involved in activating transcription of Drs.</text>
</comment>
<evidence type="ECO:0000256" key="1">
    <source>
        <dbReference type="ARBA" id="ARBA00004123"/>
    </source>
</evidence>
<protein>
    <recommendedName>
        <fullName evidence="12">Protein ref(2)P</fullName>
    </recommendedName>
    <alternativeName>
        <fullName evidence="13">Refractory to sigma P</fullName>
    </alternativeName>
</protein>
<keyword evidence="4" id="KW-0479">Metal-binding</keyword>
<feature type="compositionally biased region" description="Basic residues" evidence="15">
    <location>
        <begin position="280"/>
        <end position="298"/>
    </location>
</feature>
<evidence type="ECO:0000256" key="3">
    <source>
        <dbReference type="ARBA" id="ARBA00022490"/>
    </source>
</evidence>
<accession>A0AAN8JCR8</accession>
<dbReference type="GO" id="GO:0005634">
    <property type="term" value="C:nucleus"/>
    <property type="evidence" value="ECO:0007669"/>
    <property type="project" value="UniProtKB-SubCell"/>
</dbReference>
<dbReference type="InterPro" id="IPR009060">
    <property type="entry name" value="UBA-like_sf"/>
</dbReference>
<feature type="region of interest" description="Disordered" evidence="15">
    <location>
        <begin position="280"/>
        <end position="308"/>
    </location>
</feature>
<dbReference type="InterPro" id="IPR053793">
    <property type="entry name" value="PB1-like"/>
</dbReference>
<dbReference type="FunFam" id="3.10.20.90:FF:000320">
    <property type="entry name" value="Predicted protein"/>
    <property type="match status" value="1"/>
</dbReference>
<feature type="compositionally biased region" description="Basic and acidic residues" evidence="15">
    <location>
        <begin position="406"/>
        <end position="419"/>
    </location>
</feature>
<dbReference type="GO" id="GO:0008270">
    <property type="term" value="F:zinc ion binding"/>
    <property type="evidence" value="ECO:0007669"/>
    <property type="project" value="UniProtKB-KW"/>
</dbReference>
<feature type="region of interest" description="Disordered" evidence="15">
    <location>
        <begin position="455"/>
        <end position="482"/>
    </location>
</feature>
<feature type="compositionally biased region" description="Pro residues" evidence="15">
    <location>
        <begin position="333"/>
        <end position="343"/>
    </location>
</feature>
<dbReference type="PROSITE" id="PS50135">
    <property type="entry name" value="ZF_ZZ_2"/>
    <property type="match status" value="1"/>
</dbReference>
<evidence type="ECO:0000313" key="20">
    <source>
        <dbReference type="Proteomes" id="UP001347796"/>
    </source>
</evidence>
<dbReference type="PROSITE" id="PS01357">
    <property type="entry name" value="ZF_ZZ_1"/>
    <property type="match status" value="1"/>
</dbReference>
<keyword evidence="5" id="KW-0677">Repeat</keyword>
<evidence type="ECO:0000256" key="8">
    <source>
        <dbReference type="ARBA" id="ARBA00023163"/>
    </source>
</evidence>
<evidence type="ECO:0000259" key="16">
    <source>
        <dbReference type="PROSITE" id="PS50030"/>
    </source>
</evidence>
<dbReference type="InterPro" id="IPR000433">
    <property type="entry name" value="Znf_ZZ"/>
</dbReference>
<dbReference type="PANTHER" id="PTHR15090:SF0">
    <property type="entry name" value="SEQUESTOSOME-1"/>
    <property type="match status" value="1"/>
</dbReference>
<dbReference type="Gene3D" id="1.10.8.10">
    <property type="entry name" value="DNA helicase RuvA subunit, C-terminal domain"/>
    <property type="match status" value="1"/>
</dbReference>
<dbReference type="PROSITE" id="PS51745">
    <property type="entry name" value="PB1"/>
    <property type="match status" value="1"/>
</dbReference>
<dbReference type="PANTHER" id="PTHR15090">
    <property type="entry name" value="SEQUESTOSOME 1-RELATED"/>
    <property type="match status" value="1"/>
</dbReference>
<feature type="region of interest" description="Disordered" evidence="15">
    <location>
        <begin position="187"/>
        <end position="240"/>
    </location>
</feature>
<dbReference type="CDD" id="cd02340">
    <property type="entry name" value="ZZ_NBR1_like"/>
    <property type="match status" value="1"/>
</dbReference>
<organism evidence="19 20">
    <name type="scientific">Patella caerulea</name>
    <name type="common">Rayed Mediterranean limpet</name>
    <dbReference type="NCBI Taxonomy" id="87958"/>
    <lineage>
        <taxon>Eukaryota</taxon>
        <taxon>Metazoa</taxon>
        <taxon>Spiralia</taxon>
        <taxon>Lophotrochozoa</taxon>
        <taxon>Mollusca</taxon>
        <taxon>Gastropoda</taxon>
        <taxon>Patellogastropoda</taxon>
        <taxon>Patelloidea</taxon>
        <taxon>Patellidae</taxon>
        <taxon>Patella</taxon>
    </lineage>
</organism>
<keyword evidence="9" id="KW-0539">Nucleus</keyword>
<dbReference type="GO" id="GO:0005080">
    <property type="term" value="F:protein kinase C binding"/>
    <property type="evidence" value="ECO:0007669"/>
    <property type="project" value="TreeGrafter"/>
</dbReference>
<dbReference type="SMART" id="SM00666">
    <property type="entry name" value="PB1"/>
    <property type="match status" value="1"/>
</dbReference>
<evidence type="ECO:0000256" key="10">
    <source>
        <dbReference type="ARBA" id="ARBA00054138"/>
    </source>
</evidence>
<dbReference type="Gene3D" id="3.10.20.90">
    <property type="entry name" value="Phosphatidylinositol 3-kinase Catalytic Subunit, Chain A, domain 1"/>
    <property type="match status" value="1"/>
</dbReference>
<keyword evidence="7" id="KW-0862">Zinc</keyword>
<dbReference type="FunFam" id="1.10.8.10:FF:000034">
    <property type="entry name" value="Sequestosome 1"/>
    <property type="match status" value="1"/>
</dbReference>
<evidence type="ECO:0000256" key="14">
    <source>
        <dbReference type="PROSITE-ProRule" id="PRU00228"/>
    </source>
</evidence>
<dbReference type="GO" id="GO:0070530">
    <property type="term" value="F:K63-linked polyubiquitin modification-dependent protein binding"/>
    <property type="evidence" value="ECO:0007669"/>
    <property type="project" value="TreeGrafter"/>
</dbReference>
<dbReference type="GO" id="GO:0007032">
    <property type="term" value="P:endosome organization"/>
    <property type="evidence" value="ECO:0007669"/>
    <property type="project" value="TreeGrafter"/>
</dbReference>
<dbReference type="InterPro" id="IPR052260">
    <property type="entry name" value="Autophagy_Rcpt_SigReg"/>
</dbReference>
<feature type="compositionally biased region" description="Acidic residues" evidence="15">
    <location>
        <begin position="223"/>
        <end position="240"/>
    </location>
</feature>
<dbReference type="Pfam" id="PF00564">
    <property type="entry name" value="PB1"/>
    <property type="match status" value="1"/>
</dbReference>
<dbReference type="InterPro" id="IPR015940">
    <property type="entry name" value="UBA"/>
</dbReference>
<dbReference type="SUPFAM" id="SSF46934">
    <property type="entry name" value="UBA-like"/>
    <property type="match status" value="1"/>
</dbReference>
<dbReference type="Pfam" id="PF00569">
    <property type="entry name" value="ZZ"/>
    <property type="match status" value="1"/>
</dbReference>
<feature type="compositionally biased region" description="Low complexity" evidence="15">
    <location>
        <begin position="460"/>
        <end position="470"/>
    </location>
</feature>
<dbReference type="InterPro" id="IPR033741">
    <property type="entry name" value="SQSTM_UBA"/>
</dbReference>
<dbReference type="GO" id="GO:0000423">
    <property type="term" value="P:mitophagy"/>
    <property type="evidence" value="ECO:0007669"/>
    <property type="project" value="TreeGrafter"/>
</dbReference>
<keyword evidence="20" id="KW-1185">Reference proteome</keyword>
<evidence type="ECO:0000259" key="17">
    <source>
        <dbReference type="PROSITE" id="PS50135"/>
    </source>
</evidence>
<dbReference type="Gene3D" id="3.30.60.90">
    <property type="match status" value="1"/>
</dbReference>
<dbReference type="Pfam" id="PF16577">
    <property type="entry name" value="UBA_5"/>
    <property type="match status" value="1"/>
</dbReference>
<comment type="subcellular location">
    <subcellularLocation>
        <location evidence="2">Cytoplasm</location>
    </subcellularLocation>
    <subcellularLocation>
        <location evidence="1">Nucleus</location>
    </subcellularLocation>
</comment>
<dbReference type="InterPro" id="IPR000270">
    <property type="entry name" value="PB1_dom"/>
</dbReference>
<keyword evidence="8" id="KW-0804">Transcription</keyword>
<feature type="compositionally biased region" description="Basic residues" evidence="15">
    <location>
        <begin position="355"/>
        <end position="364"/>
    </location>
</feature>
<keyword evidence="3" id="KW-0963">Cytoplasm</keyword>
<evidence type="ECO:0000256" key="11">
    <source>
        <dbReference type="ARBA" id="ARBA00062450"/>
    </source>
</evidence>
<dbReference type="EMBL" id="JAZGQO010000011">
    <property type="protein sequence ID" value="KAK6172613.1"/>
    <property type="molecule type" value="Genomic_DNA"/>
</dbReference>
<evidence type="ECO:0000256" key="13">
    <source>
        <dbReference type="ARBA" id="ARBA00081379"/>
    </source>
</evidence>
<gene>
    <name evidence="19" type="ORF">SNE40_016233</name>
</gene>
<dbReference type="FunFam" id="3.30.60.90:FF:000016">
    <property type="entry name" value="Refractory to sigma P"/>
    <property type="match status" value="1"/>
</dbReference>
<feature type="region of interest" description="Disordered" evidence="15">
    <location>
        <begin position="518"/>
        <end position="538"/>
    </location>
</feature>
<name>A0AAN8JCR8_PATCE</name>
<proteinExistence type="predicted"/>
<evidence type="ECO:0000259" key="18">
    <source>
        <dbReference type="PROSITE" id="PS51745"/>
    </source>
</evidence>
<dbReference type="GO" id="GO:0044753">
    <property type="term" value="C:amphisome"/>
    <property type="evidence" value="ECO:0007669"/>
    <property type="project" value="TreeGrafter"/>
</dbReference>
<dbReference type="Proteomes" id="UP001347796">
    <property type="component" value="Unassembled WGS sequence"/>
</dbReference>
<evidence type="ECO:0000256" key="12">
    <source>
        <dbReference type="ARBA" id="ARBA00071657"/>
    </source>
</evidence>
<feature type="domain" description="UBA" evidence="16">
    <location>
        <begin position="480"/>
        <end position="525"/>
    </location>
</feature>
<evidence type="ECO:0000256" key="15">
    <source>
        <dbReference type="SAM" id="MobiDB-lite"/>
    </source>
</evidence>
<evidence type="ECO:0000256" key="7">
    <source>
        <dbReference type="ARBA" id="ARBA00022833"/>
    </source>
</evidence>
<feature type="domain" description="PB1" evidence="18">
    <location>
        <begin position="2"/>
        <end position="90"/>
    </location>
</feature>
<dbReference type="AlphaFoldDB" id="A0AAN8JCR8"/>
<evidence type="ECO:0000256" key="9">
    <source>
        <dbReference type="ARBA" id="ARBA00023242"/>
    </source>
</evidence>
<comment type="subunit">
    <text evidence="11">Interacts with aPKC and Traf6.</text>
</comment>
<dbReference type="SMART" id="SM00165">
    <property type="entry name" value="UBA"/>
    <property type="match status" value="1"/>
</dbReference>
<dbReference type="PROSITE" id="PS50030">
    <property type="entry name" value="UBA"/>
    <property type="match status" value="1"/>
</dbReference>
<feature type="compositionally biased region" description="Polar residues" evidence="15">
    <location>
        <begin position="389"/>
        <end position="405"/>
    </location>
</feature>